<organism evidence="2 3">
    <name type="scientific">Caryophanon latum</name>
    <dbReference type="NCBI Taxonomy" id="33977"/>
    <lineage>
        <taxon>Bacteria</taxon>
        <taxon>Bacillati</taxon>
        <taxon>Bacillota</taxon>
        <taxon>Bacilli</taxon>
        <taxon>Bacillales</taxon>
        <taxon>Caryophanaceae</taxon>
        <taxon>Caryophanon</taxon>
    </lineage>
</organism>
<sequence length="343" mass="37668">MFMKKGLRMITHYLLTGILALIGALLFDWLHMPMPWLLGPLFTTMVLRLATPLPIAWHKELRNLGLVLAGYSIGVSFTTDAFAAARGFLPLMIAINVFYIGLFVALSKLIVHRTHVDTLAALTSTVPGGMTQITAYAAEKKSKHMTMITFYQVLRVLCLLSIVPVLLSVGAMPEAPQHIPFSVELLGMIVLSFVAGIIADKLRVPTGYLLGPVILLMMLQIFGMRVPLLPPDALHIAQLLIGVFIGMLLRKEDLRLSKKVMLYGFISAFVYIGSAYVLALIIPRYYSIDFTTAFLSTIPGGLDQMGLIAMAAGADVTLVTMFQLFRVLVVSLLVVPALKMFTK</sequence>
<feature type="transmembrane region" description="Helical" evidence="1">
    <location>
        <begin position="179"/>
        <end position="199"/>
    </location>
</feature>
<dbReference type="OrthoDB" id="5460360at2"/>
<feature type="transmembrane region" description="Helical" evidence="1">
    <location>
        <begin position="36"/>
        <end position="57"/>
    </location>
</feature>
<feature type="transmembrane region" description="Helical" evidence="1">
    <location>
        <begin position="206"/>
        <end position="227"/>
    </location>
</feature>
<gene>
    <name evidence="2" type="ORF">A6K76_02530</name>
</gene>
<dbReference type="Proteomes" id="UP000093482">
    <property type="component" value="Unassembled WGS sequence"/>
</dbReference>
<dbReference type="NCBIfam" id="TIGR03082">
    <property type="entry name" value="Gneg_AbrB_dup"/>
    <property type="match status" value="2"/>
</dbReference>
<protein>
    <recommendedName>
        <fullName evidence="4">AbrB family transcriptional regulator</fullName>
    </recommendedName>
</protein>
<accession>A0A1C0YJA6</accession>
<keyword evidence="1" id="KW-0472">Membrane</keyword>
<feature type="transmembrane region" description="Helical" evidence="1">
    <location>
        <begin position="12"/>
        <end position="30"/>
    </location>
</feature>
<dbReference type="GO" id="GO:0016020">
    <property type="term" value="C:membrane"/>
    <property type="evidence" value="ECO:0007669"/>
    <property type="project" value="InterPro"/>
</dbReference>
<dbReference type="PIRSF" id="PIRSF038991">
    <property type="entry name" value="Protein_AbrB"/>
    <property type="match status" value="1"/>
</dbReference>
<dbReference type="InterPro" id="IPR017516">
    <property type="entry name" value="AbrB_dup"/>
</dbReference>
<dbReference type="GO" id="GO:0010468">
    <property type="term" value="P:regulation of gene expression"/>
    <property type="evidence" value="ECO:0007669"/>
    <property type="project" value="InterPro"/>
</dbReference>
<reference evidence="2 3" key="1">
    <citation type="submission" date="2016-07" db="EMBL/GenBank/DDBJ databases">
        <title>Caryophanon latum genome sequencing.</title>
        <authorList>
            <person name="Verma A."/>
            <person name="Pal Y."/>
            <person name="Krishnamurthi S."/>
        </authorList>
    </citation>
    <scope>NUCLEOTIDE SEQUENCE [LARGE SCALE GENOMIC DNA]</scope>
    <source>
        <strain evidence="2 3">DSM 14151</strain>
    </source>
</reference>
<dbReference type="InterPro" id="IPR007820">
    <property type="entry name" value="AbrB_fam"/>
</dbReference>
<dbReference type="PANTHER" id="PTHR38457">
    <property type="entry name" value="REGULATOR ABRB-RELATED"/>
    <property type="match status" value="1"/>
</dbReference>
<feature type="transmembrane region" description="Helical" evidence="1">
    <location>
        <begin position="233"/>
        <end position="249"/>
    </location>
</feature>
<evidence type="ECO:0008006" key="4">
    <source>
        <dbReference type="Google" id="ProtNLM"/>
    </source>
</evidence>
<evidence type="ECO:0000313" key="3">
    <source>
        <dbReference type="Proteomes" id="UP000093482"/>
    </source>
</evidence>
<feature type="transmembrane region" description="Helical" evidence="1">
    <location>
        <begin position="261"/>
        <end position="286"/>
    </location>
</feature>
<dbReference type="EMBL" id="MATO01000056">
    <property type="protein sequence ID" value="OCS87265.1"/>
    <property type="molecule type" value="Genomic_DNA"/>
</dbReference>
<dbReference type="PANTHER" id="PTHR38457:SF1">
    <property type="entry name" value="REGULATOR ABRB-RELATED"/>
    <property type="match status" value="1"/>
</dbReference>
<evidence type="ECO:0000313" key="2">
    <source>
        <dbReference type="EMBL" id="OCS87265.1"/>
    </source>
</evidence>
<dbReference type="Pfam" id="PF05145">
    <property type="entry name" value="AbrB"/>
    <property type="match status" value="1"/>
</dbReference>
<feature type="transmembrane region" description="Helical" evidence="1">
    <location>
        <begin position="306"/>
        <end position="335"/>
    </location>
</feature>
<feature type="transmembrane region" description="Helical" evidence="1">
    <location>
        <begin position="91"/>
        <end position="111"/>
    </location>
</feature>
<dbReference type="AlphaFoldDB" id="A0A1C0YJA6"/>
<evidence type="ECO:0000256" key="1">
    <source>
        <dbReference type="SAM" id="Phobius"/>
    </source>
</evidence>
<comment type="caution">
    <text evidence="2">The sequence shown here is derived from an EMBL/GenBank/DDBJ whole genome shotgun (WGS) entry which is preliminary data.</text>
</comment>
<keyword evidence="1" id="KW-1133">Transmembrane helix</keyword>
<feature type="transmembrane region" description="Helical" evidence="1">
    <location>
        <begin position="64"/>
        <end position="85"/>
    </location>
</feature>
<name>A0A1C0YJA6_9BACL</name>
<feature type="transmembrane region" description="Helical" evidence="1">
    <location>
        <begin position="148"/>
        <end position="167"/>
    </location>
</feature>
<keyword evidence="1" id="KW-0812">Transmembrane</keyword>
<keyword evidence="3" id="KW-1185">Reference proteome</keyword>
<proteinExistence type="predicted"/>